<dbReference type="InterPro" id="IPR039360">
    <property type="entry name" value="Ras_GTPase"/>
</dbReference>
<accession>V8P1A6</accession>
<gene>
    <name evidence="10" type="primary">RASA3</name>
    <name evidence="10" type="ORF">L345_06599</name>
</gene>
<dbReference type="Gene3D" id="1.10.506.10">
    <property type="entry name" value="GTPase Activation - p120gap, domain 1"/>
    <property type="match status" value="1"/>
</dbReference>
<dbReference type="InterPro" id="IPR011993">
    <property type="entry name" value="PH-like_dom_sf"/>
</dbReference>
<dbReference type="InterPro" id="IPR001562">
    <property type="entry name" value="Znf_Btk_motif"/>
</dbReference>
<dbReference type="GO" id="GO:0046580">
    <property type="term" value="P:negative regulation of Ras protein signal transduction"/>
    <property type="evidence" value="ECO:0007669"/>
    <property type="project" value="InterPro"/>
</dbReference>
<feature type="domain" description="PH" evidence="7">
    <location>
        <begin position="520"/>
        <end position="621"/>
    </location>
</feature>
<dbReference type="Pfam" id="PF00169">
    <property type="entry name" value="PH"/>
    <property type="match status" value="1"/>
</dbReference>
<dbReference type="SMART" id="SM00239">
    <property type="entry name" value="C2"/>
    <property type="match status" value="2"/>
</dbReference>
<dbReference type="SUPFAM" id="SSF48350">
    <property type="entry name" value="GTPase activation domain, GAP"/>
    <property type="match status" value="1"/>
</dbReference>
<dbReference type="GO" id="GO:0005096">
    <property type="term" value="F:GTPase activator activity"/>
    <property type="evidence" value="ECO:0007669"/>
    <property type="project" value="UniProtKB-KW"/>
</dbReference>
<keyword evidence="1" id="KW-0343">GTPase activation</keyword>
<dbReference type="PANTHER" id="PTHR10194:SF21">
    <property type="entry name" value="RAS GTPASE-ACTIVATING PROTEIN 2"/>
    <property type="match status" value="1"/>
</dbReference>
<keyword evidence="2" id="KW-0479">Metal-binding</keyword>
<dbReference type="SMART" id="SM00233">
    <property type="entry name" value="PH"/>
    <property type="match status" value="1"/>
</dbReference>
<dbReference type="Pfam" id="PF00616">
    <property type="entry name" value="RasGAP"/>
    <property type="match status" value="1"/>
</dbReference>
<evidence type="ECO:0000313" key="10">
    <source>
        <dbReference type="EMBL" id="ETE67617.1"/>
    </source>
</evidence>
<dbReference type="Pfam" id="PF00779">
    <property type="entry name" value="BTK"/>
    <property type="match status" value="1"/>
</dbReference>
<dbReference type="InterPro" id="IPR035892">
    <property type="entry name" value="C2_domain_sf"/>
</dbReference>
<dbReference type="PANTHER" id="PTHR10194">
    <property type="entry name" value="RAS GTPASE-ACTIVATING PROTEINS"/>
    <property type="match status" value="1"/>
</dbReference>
<keyword evidence="11" id="KW-1185">Reference proteome</keyword>
<protein>
    <submittedName>
        <fullName evidence="10">Ras GTPase-activating protein 3</fullName>
    </submittedName>
</protein>
<dbReference type="InterPro" id="IPR023152">
    <property type="entry name" value="RasGAP_CS"/>
</dbReference>
<dbReference type="SUPFAM" id="SSF49562">
    <property type="entry name" value="C2 domain (Calcium/lipid-binding domain, CaLB)"/>
    <property type="match status" value="2"/>
</dbReference>
<evidence type="ECO:0000256" key="3">
    <source>
        <dbReference type="ARBA" id="ARBA00022737"/>
    </source>
</evidence>
<dbReference type="InterPro" id="IPR001849">
    <property type="entry name" value="PH_domain"/>
</dbReference>
<evidence type="ECO:0000259" key="9">
    <source>
        <dbReference type="PROSITE" id="PS50018"/>
    </source>
</evidence>
<dbReference type="AlphaFoldDB" id="V8P1A6"/>
<proteinExistence type="predicted"/>
<dbReference type="PROSITE" id="PS50018">
    <property type="entry name" value="RAS_GTPASE_ACTIV_2"/>
    <property type="match status" value="1"/>
</dbReference>
<feature type="domain" description="Ras-GAP" evidence="9">
    <location>
        <begin position="300"/>
        <end position="494"/>
    </location>
</feature>
<keyword evidence="3" id="KW-0677">Repeat</keyword>
<dbReference type="Gene3D" id="2.30.29.30">
    <property type="entry name" value="Pleckstrin-homology domain (PH domain)/Phosphotyrosine-binding domain (PTB)"/>
    <property type="match status" value="1"/>
</dbReference>
<dbReference type="PROSITE" id="PS50003">
    <property type="entry name" value="PH_DOMAIN"/>
    <property type="match status" value="1"/>
</dbReference>
<dbReference type="SMART" id="SM00107">
    <property type="entry name" value="BTK"/>
    <property type="match status" value="1"/>
</dbReference>
<evidence type="ECO:0000256" key="1">
    <source>
        <dbReference type="ARBA" id="ARBA00022468"/>
    </source>
</evidence>
<dbReference type="InterPro" id="IPR037773">
    <property type="entry name" value="RASA2_PH"/>
</dbReference>
<feature type="domain" description="C2" evidence="8">
    <location>
        <begin position="103"/>
        <end position="243"/>
    </location>
</feature>
<keyword evidence="4 6" id="KW-0863">Zinc-finger</keyword>
<evidence type="ECO:0000256" key="5">
    <source>
        <dbReference type="ARBA" id="ARBA00022833"/>
    </source>
</evidence>
<dbReference type="GO" id="GO:0008270">
    <property type="term" value="F:zinc ion binding"/>
    <property type="evidence" value="ECO:0007669"/>
    <property type="project" value="UniProtKB-KW"/>
</dbReference>
<dbReference type="Proteomes" id="UP000018936">
    <property type="component" value="Unassembled WGS sequence"/>
</dbReference>
<name>V8P1A6_OPHHA</name>
<dbReference type="CDD" id="cd04010">
    <property type="entry name" value="C2B_RasA3"/>
    <property type="match status" value="1"/>
</dbReference>
<dbReference type="InterPro" id="IPR008936">
    <property type="entry name" value="Rho_GTPase_activation_prot"/>
</dbReference>
<evidence type="ECO:0000256" key="6">
    <source>
        <dbReference type="PROSITE-ProRule" id="PRU00432"/>
    </source>
</evidence>
<dbReference type="Pfam" id="PF00168">
    <property type="entry name" value="C2"/>
    <property type="match status" value="2"/>
</dbReference>
<evidence type="ECO:0000259" key="7">
    <source>
        <dbReference type="PROSITE" id="PS50003"/>
    </source>
</evidence>
<dbReference type="InterPro" id="IPR001936">
    <property type="entry name" value="RasGAP_dom"/>
</dbReference>
<keyword evidence="5" id="KW-0862">Zinc</keyword>
<dbReference type="CDD" id="cd13370">
    <property type="entry name" value="PH_GAP1m_mammal-like"/>
    <property type="match status" value="1"/>
</dbReference>
<evidence type="ECO:0000256" key="4">
    <source>
        <dbReference type="ARBA" id="ARBA00022771"/>
    </source>
</evidence>
<dbReference type="GO" id="GO:0005543">
    <property type="term" value="F:phospholipid binding"/>
    <property type="evidence" value="ECO:0007669"/>
    <property type="project" value="InterPro"/>
</dbReference>
<organism evidence="10 11">
    <name type="scientific">Ophiophagus hannah</name>
    <name type="common">King cobra</name>
    <name type="synonym">Naja hannah</name>
    <dbReference type="NCBI Taxonomy" id="8665"/>
    <lineage>
        <taxon>Eukaryota</taxon>
        <taxon>Metazoa</taxon>
        <taxon>Chordata</taxon>
        <taxon>Craniata</taxon>
        <taxon>Vertebrata</taxon>
        <taxon>Euteleostomi</taxon>
        <taxon>Lepidosauria</taxon>
        <taxon>Squamata</taxon>
        <taxon>Bifurcata</taxon>
        <taxon>Unidentata</taxon>
        <taxon>Episquamata</taxon>
        <taxon>Toxicofera</taxon>
        <taxon>Serpentes</taxon>
        <taxon>Colubroidea</taxon>
        <taxon>Elapidae</taxon>
        <taxon>Elapinae</taxon>
        <taxon>Ophiophagus</taxon>
    </lineage>
</organism>
<dbReference type="SMART" id="SM00323">
    <property type="entry name" value="RasGAP"/>
    <property type="match status" value="1"/>
</dbReference>
<evidence type="ECO:0000313" key="11">
    <source>
        <dbReference type="Proteomes" id="UP000018936"/>
    </source>
</evidence>
<reference evidence="10 11" key="1">
    <citation type="journal article" date="2013" name="Proc. Natl. Acad. Sci. U.S.A.">
        <title>The king cobra genome reveals dynamic gene evolution and adaptation in the snake venom system.</title>
        <authorList>
            <person name="Vonk F.J."/>
            <person name="Casewell N.R."/>
            <person name="Henkel C.V."/>
            <person name="Heimberg A.M."/>
            <person name="Jansen H.J."/>
            <person name="McCleary R.J."/>
            <person name="Kerkkamp H.M."/>
            <person name="Vos R.A."/>
            <person name="Guerreiro I."/>
            <person name="Calvete J.J."/>
            <person name="Wuster W."/>
            <person name="Woods A.E."/>
            <person name="Logan J.M."/>
            <person name="Harrison R.A."/>
            <person name="Castoe T.A."/>
            <person name="de Koning A.P."/>
            <person name="Pollock D.D."/>
            <person name="Yandell M."/>
            <person name="Calderon D."/>
            <person name="Renjifo C."/>
            <person name="Currier R.B."/>
            <person name="Salgado D."/>
            <person name="Pla D."/>
            <person name="Sanz L."/>
            <person name="Hyder A.S."/>
            <person name="Ribeiro J.M."/>
            <person name="Arntzen J.W."/>
            <person name="van den Thillart G.E."/>
            <person name="Boetzer M."/>
            <person name="Pirovano W."/>
            <person name="Dirks R.P."/>
            <person name="Spaink H.P."/>
            <person name="Duboule D."/>
            <person name="McGlinn E."/>
            <person name="Kini R.M."/>
            <person name="Richardson M.K."/>
        </authorList>
    </citation>
    <scope>NUCLEOTIDE SEQUENCE</scope>
    <source>
        <tissue evidence="10">Blood</tissue>
    </source>
</reference>
<feature type="non-terminal residue" evidence="10">
    <location>
        <position position="1"/>
    </location>
</feature>
<comment type="caution">
    <text evidence="10">The sequence shown here is derived from an EMBL/GenBank/DDBJ whole genome shotgun (WGS) entry which is preliminary data.</text>
</comment>
<dbReference type="EMBL" id="AZIM01001236">
    <property type="protein sequence ID" value="ETE67617.1"/>
    <property type="molecule type" value="Genomic_DNA"/>
</dbReference>
<dbReference type="FunFam" id="2.60.40.150:FF:000086">
    <property type="entry name" value="Ras GTPase-activating protein 2 isoform 3"/>
    <property type="match status" value="1"/>
</dbReference>
<dbReference type="PROSITE" id="PS51113">
    <property type="entry name" value="ZF_BTK"/>
    <property type="match status" value="1"/>
</dbReference>
<dbReference type="GO" id="GO:0035556">
    <property type="term" value="P:intracellular signal transduction"/>
    <property type="evidence" value="ECO:0007669"/>
    <property type="project" value="InterPro"/>
</dbReference>
<dbReference type="PROSITE" id="PS00509">
    <property type="entry name" value="RAS_GTPASE_ACTIV_1"/>
    <property type="match status" value="1"/>
</dbReference>
<dbReference type="InterPro" id="IPR000008">
    <property type="entry name" value="C2_dom"/>
</dbReference>
<evidence type="ECO:0000259" key="8">
    <source>
        <dbReference type="PROSITE" id="PS50004"/>
    </source>
</evidence>
<sequence length="823" mass="95040">MWKLLCGQAKNLVPYLGPNKMRDCFCTINLDQEEVFRTQVVEKSLSPFFGEEFYFEIPRIFQYLSFYIYDKNVLQRDLRIGKIAIKKEDLSIYSGKETWFILQPGKVHLELKLNELITDNGSVCQQLVVQLKECHGLPLINGQNCDPYATVSVVGPSRNDQKKTKVKKKTSNPQFNETFYFEVTRSSSYTKKSQFQVEEEDIEKLEVRIDLWNNGNLVQDLFLGEIKIPVKTYLLQPKDNGNKSGKSEDHGSLRLNINYAEDYVLPSGYYGSLRDLLLKSSEVEPISASAAYILAEVCRDKYDGILPLVRLLLHHHRLVQFITAVAELELKETQEVNTIFRGNSLTTRCVDEMMKIVGKHYLKVTLKPVLDEICENPKPCEIDPLKLKEGDNVEMHKENLRYYVDKVFSTIVQSSISCPTLMCDVLCSLRRLAAERFPNDPHVQYSAVSSFVFLRFFAVAVVSPHTFHLRLHHPSSFKETFMCEFFKMFQEEEYIEIVKKFLDEVSSTESKEPSVMNEPLHLKEGEMFKRAQGRTRIGKKNFKKRWFCLTSRELTYHKQQDKEPIFTIPVKNILAVEKLDEGAFNRKNMFQVIHVEKPLYVQANNCVEASEWIEALCRVSRCNQKRLNIYHPSAFLNGNWLCCKATSENTVGCMPCTAGVPADIQIEIDGDRETERIYSLFAISMPKLQKMQEACGSIAVYQGPQKEPDDYSNFKIEDSVATFQTLQQIISIVEQLDIHHDKYREKRSSSAKYGSEFMYCRMQKFSLFVGDIQVDLSLLSGISKIEILLLSENTALIRKSNCWKNFLTKGTSIEMDFERKELE</sequence>
<evidence type="ECO:0000256" key="2">
    <source>
        <dbReference type="ARBA" id="ARBA00022723"/>
    </source>
</evidence>
<dbReference type="SUPFAM" id="SSF50729">
    <property type="entry name" value="PH domain-like"/>
    <property type="match status" value="1"/>
</dbReference>
<dbReference type="PROSITE" id="PS50004">
    <property type="entry name" value="C2"/>
    <property type="match status" value="2"/>
</dbReference>
<dbReference type="OrthoDB" id="1562946at2759"/>
<feature type="domain" description="C2" evidence="8">
    <location>
        <begin position="1"/>
        <end position="100"/>
    </location>
</feature>
<dbReference type="Gene3D" id="2.60.40.150">
    <property type="entry name" value="C2 domain"/>
    <property type="match status" value="2"/>
</dbReference>